<evidence type="ECO:0000313" key="2">
    <source>
        <dbReference type="Proteomes" id="UP001386955"/>
    </source>
</evidence>
<organism evidence="1 2">
    <name type="scientific">Psophocarpus tetragonolobus</name>
    <name type="common">Winged bean</name>
    <name type="synonym">Dolichos tetragonolobus</name>
    <dbReference type="NCBI Taxonomy" id="3891"/>
    <lineage>
        <taxon>Eukaryota</taxon>
        <taxon>Viridiplantae</taxon>
        <taxon>Streptophyta</taxon>
        <taxon>Embryophyta</taxon>
        <taxon>Tracheophyta</taxon>
        <taxon>Spermatophyta</taxon>
        <taxon>Magnoliopsida</taxon>
        <taxon>eudicotyledons</taxon>
        <taxon>Gunneridae</taxon>
        <taxon>Pentapetalae</taxon>
        <taxon>rosids</taxon>
        <taxon>fabids</taxon>
        <taxon>Fabales</taxon>
        <taxon>Fabaceae</taxon>
        <taxon>Papilionoideae</taxon>
        <taxon>50 kb inversion clade</taxon>
        <taxon>NPAAA clade</taxon>
        <taxon>indigoferoid/millettioid clade</taxon>
        <taxon>Phaseoleae</taxon>
        <taxon>Psophocarpus</taxon>
    </lineage>
</organism>
<dbReference type="EMBL" id="JAYMYS010000007">
    <property type="protein sequence ID" value="KAK7386836.1"/>
    <property type="molecule type" value="Genomic_DNA"/>
</dbReference>
<protein>
    <submittedName>
        <fullName evidence="1">Uncharacterized protein</fullName>
    </submittedName>
</protein>
<gene>
    <name evidence="1" type="ORF">VNO78_27174</name>
</gene>
<comment type="caution">
    <text evidence="1">The sequence shown here is derived from an EMBL/GenBank/DDBJ whole genome shotgun (WGS) entry which is preliminary data.</text>
</comment>
<keyword evidence="2" id="KW-1185">Reference proteome</keyword>
<proteinExistence type="predicted"/>
<dbReference type="Proteomes" id="UP001386955">
    <property type="component" value="Unassembled WGS sequence"/>
</dbReference>
<accession>A0AAN9XAX5</accession>
<sequence length="123" mass="14041">MYTWTGDLSSVYLNASRFFHQVAVDVAKNSLYIGSQNLWSEAAGGKEALLALHLEETHFEQNSWHYYRASFTVRSLDFIIFFVTTSPPSPPKMQPLPLHFLGPFFSSILHCVRYQCKSSFVSV</sequence>
<dbReference type="AlphaFoldDB" id="A0AAN9XAX5"/>
<name>A0AAN9XAX5_PSOTE</name>
<reference evidence="1 2" key="1">
    <citation type="submission" date="2024-01" db="EMBL/GenBank/DDBJ databases">
        <title>The genomes of 5 underutilized Papilionoideae crops provide insights into root nodulation and disease resistanc.</title>
        <authorList>
            <person name="Jiang F."/>
        </authorList>
    </citation>
    <scope>NUCLEOTIDE SEQUENCE [LARGE SCALE GENOMIC DNA]</scope>
    <source>
        <strain evidence="1">DUOXIRENSHENG_FW03</strain>
        <tissue evidence="1">Leaves</tissue>
    </source>
</reference>
<evidence type="ECO:0000313" key="1">
    <source>
        <dbReference type="EMBL" id="KAK7386836.1"/>
    </source>
</evidence>